<dbReference type="Gene3D" id="2.30.29.30">
    <property type="entry name" value="Pleckstrin-homology domain (PH domain)/Phosphotyrosine-binding domain (PTB)"/>
    <property type="match status" value="1"/>
</dbReference>
<dbReference type="Proteomes" id="UP000681722">
    <property type="component" value="Unassembled WGS sequence"/>
</dbReference>
<comment type="caution">
    <text evidence="2">The sequence shown here is derived from an EMBL/GenBank/DDBJ whole genome shotgun (WGS) entry which is preliminary data.</text>
</comment>
<keyword evidence="4" id="KW-1185">Reference proteome</keyword>
<evidence type="ECO:0000313" key="4">
    <source>
        <dbReference type="Proteomes" id="UP000663829"/>
    </source>
</evidence>
<dbReference type="EMBL" id="CAJOBC010090079">
    <property type="protein sequence ID" value="CAF4387304.1"/>
    <property type="molecule type" value="Genomic_DNA"/>
</dbReference>
<dbReference type="Pfam" id="PF16457">
    <property type="entry name" value="PH_12"/>
    <property type="match status" value="1"/>
</dbReference>
<feature type="domain" description="PH" evidence="1">
    <location>
        <begin position="1"/>
        <end position="86"/>
    </location>
</feature>
<sequence length="101" mass="11889">MLSSANTRKLLFGKKRNYLIKEIDEIREGFVSNTFQSLLKGKHIKQEDESCAFTIMYNNHKKELHLTAPDQETRDLWVKGLKHLIERYSNSGQRNFINSDM</sequence>
<gene>
    <name evidence="2" type="ORF">GPM918_LOCUS37903</name>
    <name evidence="3" type="ORF">SRO942_LOCUS38686</name>
</gene>
<organism evidence="2 4">
    <name type="scientific">Didymodactylos carnosus</name>
    <dbReference type="NCBI Taxonomy" id="1234261"/>
    <lineage>
        <taxon>Eukaryota</taxon>
        <taxon>Metazoa</taxon>
        <taxon>Spiralia</taxon>
        <taxon>Gnathifera</taxon>
        <taxon>Rotifera</taxon>
        <taxon>Eurotatoria</taxon>
        <taxon>Bdelloidea</taxon>
        <taxon>Philodinida</taxon>
        <taxon>Philodinidae</taxon>
        <taxon>Didymodactylos</taxon>
    </lineage>
</organism>
<dbReference type="InterPro" id="IPR001849">
    <property type="entry name" value="PH_domain"/>
</dbReference>
<evidence type="ECO:0000313" key="2">
    <source>
        <dbReference type="EMBL" id="CAF1528226.1"/>
    </source>
</evidence>
<dbReference type="OrthoDB" id="269822at2759"/>
<dbReference type="InterPro" id="IPR011993">
    <property type="entry name" value="PH-like_dom_sf"/>
</dbReference>
<evidence type="ECO:0000259" key="1">
    <source>
        <dbReference type="PROSITE" id="PS50003"/>
    </source>
</evidence>
<protein>
    <recommendedName>
        <fullName evidence="1">PH domain-containing protein</fullName>
    </recommendedName>
</protein>
<evidence type="ECO:0000313" key="3">
    <source>
        <dbReference type="EMBL" id="CAF4387304.1"/>
    </source>
</evidence>
<dbReference type="EMBL" id="CAJNOQ010024514">
    <property type="protein sequence ID" value="CAF1528226.1"/>
    <property type="molecule type" value="Genomic_DNA"/>
</dbReference>
<dbReference type="PROSITE" id="PS50003">
    <property type="entry name" value="PH_DOMAIN"/>
    <property type="match status" value="1"/>
</dbReference>
<reference evidence="2" key="1">
    <citation type="submission" date="2021-02" db="EMBL/GenBank/DDBJ databases">
        <authorList>
            <person name="Nowell W R."/>
        </authorList>
    </citation>
    <scope>NUCLEOTIDE SEQUENCE</scope>
</reference>
<accession>A0A815VF51</accession>
<proteinExistence type="predicted"/>
<dbReference type="AlphaFoldDB" id="A0A815VF51"/>
<dbReference type="SUPFAM" id="SSF50729">
    <property type="entry name" value="PH domain-like"/>
    <property type="match status" value="1"/>
</dbReference>
<name>A0A815VF51_9BILA</name>
<dbReference type="Proteomes" id="UP000663829">
    <property type="component" value="Unassembled WGS sequence"/>
</dbReference>